<evidence type="ECO:0000313" key="10">
    <source>
        <dbReference type="Proteomes" id="UP000827092"/>
    </source>
</evidence>
<feature type="transmembrane region" description="Helical" evidence="7">
    <location>
        <begin position="82"/>
        <end position="103"/>
    </location>
</feature>
<comment type="similarity">
    <text evidence="2">Belongs to the G-protein coupled receptor 1 family.</text>
</comment>
<dbReference type="PRINTS" id="PR00237">
    <property type="entry name" value="GPCRRHODOPSN"/>
</dbReference>
<dbReference type="Pfam" id="PF00001">
    <property type="entry name" value="7tm_1"/>
    <property type="match status" value="1"/>
</dbReference>
<reference evidence="9 10" key="1">
    <citation type="journal article" date="2022" name="Nat. Ecol. Evol.">
        <title>A masculinizing supergene underlies an exaggerated male reproductive morph in a spider.</title>
        <authorList>
            <person name="Hendrickx F."/>
            <person name="De Corte Z."/>
            <person name="Sonet G."/>
            <person name="Van Belleghem S.M."/>
            <person name="Kostlbacher S."/>
            <person name="Vangestel C."/>
        </authorList>
    </citation>
    <scope>NUCLEOTIDE SEQUENCE [LARGE SCALE GENOMIC DNA]</scope>
    <source>
        <strain evidence="9">W744_W776</strain>
    </source>
</reference>
<feature type="domain" description="G-protein coupled receptors family 1 profile" evidence="8">
    <location>
        <begin position="62"/>
        <end position="319"/>
    </location>
</feature>
<dbReference type="Proteomes" id="UP000827092">
    <property type="component" value="Unassembled WGS sequence"/>
</dbReference>
<comment type="caution">
    <text evidence="9">The sequence shown here is derived from an EMBL/GenBank/DDBJ whole genome shotgun (WGS) entry which is preliminary data.</text>
</comment>
<evidence type="ECO:0000256" key="3">
    <source>
        <dbReference type="ARBA" id="ARBA00022692"/>
    </source>
</evidence>
<dbReference type="CDD" id="cd14978">
    <property type="entry name" value="7tmA_FMRFamide_R-like"/>
    <property type="match status" value="1"/>
</dbReference>
<organism evidence="9 10">
    <name type="scientific">Oedothorax gibbosus</name>
    <dbReference type="NCBI Taxonomy" id="931172"/>
    <lineage>
        <taxon>Eukaryota</taxon>
        <taxon>Metazoa</taxon>
        <taxon>Ecdysozoa</taxon>
        <taxon>Arthropoda</taxon>
        <taxon>Chelicerata</taxon>
        <taxon>Arachnida</taxon>
        <taxon>Araneae</taxon>
        <taxon>Araneomorphae</taxon>
        <taxon>Entelegynae</taxon>
        <taxon>Araneoidea</taxon>
        <taxon>Linyphiidae</taxon>
        <taxon>Erigoninae</taxon>
        <taxon>Oedothorax</taxon>
    </lineage>
</organism>
<name>A0AAV6V171_9ARAC</name>
<dbReference type="PANTHER" id="PTHR46641">
    <property type="entry name" value="FMRFAMIDE RECEPTOR-RELATED"/>
    <property type="match status" value="1"/>
</dbReference>
<dbReference type="PANTHER" id="PTHR46641:SF2">
    <property type="entry name" value="FMRFAMIDE RECEPTOR"/>
    <property type="match status" value="1"/>
</dbReference>
<evidence type="ECO:0000256" key="4">
    <source>
        <dbReference type="ARBA" id="ARBA00022989"/>
    </source>
</evidence>
<dbReference type="InterPro" id="IPR000276">
    <property type="entry name" value="GPCR_Rhodpsn"/>
</dbReference>
<keyword evidence="4 7" id="KW-1133">Transmembrane helix</keyword>
<keyword evidence="3 7" id="KW-0812">Transmembrane</keyword>
<dbReference type="Gene3D" id="1.20.1070.10">
    <property type="entry name" value="Rhodopsin 7-helix transmembrane proteins"/>
    <property type="match status" value="1"/>
</dbReference>
<evidence type="ECO:0000256" key="5">
    <source>
        <dbReference type="ARBA" id="ARBA00023136"/>
    </source>
</evidence>
<evidence type="ECO:0000256" key="6">
    <source>
        <dbReference type="SAM" id="MobiDB-lite"/>
    </source>
</evidence>
<keyword evidence="10" id="KW-1185">Reference proteome</keyword>
<evidence type="ECO:0000256" key="7">
    <source>
        <dbReference type="SAM" id="Phobius"/>
    </source>
</evidence>
<feature type="transmembrane region" description="Helical" evidence="7">
    <location>
        <begin position="123"/>
        <end position="148"/>
    </location>
</feature>
<proteinExistence type="inferred from homology"/>
<evidence type="ECO:0000256" key="2">
    <source>
        <dbReference type="ARBA" id="ARBA00010663"/>
    </source>
</evidence>
<dbReference type="InterPro" id="IPR017452">
    <property type="entry name" value="GPCR_Rhodpsn_7TM"/>
</dbReference>
<dbReference type="GO" id="GO:0016020">
    <property type="term" value="C:membrane"/>
    <property type="evidence" value="ECO:0007669"/>
    <property type="project" value="UniProtKB-SubCell"/>
</dbReference>
<feature type="transmembrane region" description="Helical" evidence="7">
    <location>
        <begin position="218"/>
        <end position="243"/>
    </location>
</feature>
<dbReference type="PROSITE" id="PS50262">
    <property type="entry name" value="G_PROTEIN_RECEP_F1_2"/>
    <property type="match status" value="1"/>
</dbReference>
<comment type="subcellular location">
    <subcellularLocation>
        <location evidence="1">Membrane</location>
    </subcellularLocation>
</comment>
<feature type="region of interest" description="Disordered" evidence="6">
    <location>
        <begin position="361"/>
        <end position="385"/>
    </location>
</feature>
<feature type="transmembrane region" description="Helical" evidence="7">
    <location>
        <begin position="50"/>
        <end position="70"/>
    </location>
</feature>
<gene>
    <name evidence="9" type="ORF">JTE90_008505</name>
</gene>
<evidence type="ECO:0000259" key="8">
    <source>
        <dbReference type="PROSITE" id="PS50262"/>
    </source>
</evidence>
<dbReference type="AlphaFoldDB" id="A0AAV6V171"/>
<sequence length="385" mass="43885">MAYNAPYTSTTPMFLNETLMDPDEWSNTTYEFVNVSVPDITLFEFVTEGAILTLLGLLGMAGNVISLVILSRPEMRSSVNCGLQALAFFDTILLVSSITMLGLHKLGYRMMLLHRYTFEFYPYVVLIAYPVGLIAQTGSVWITVGVTVERWVAVRHPLRARFLCTHTRAKGFCLGVLIFALAYNVPRFWEIDVVKTADDVYVAKPTDFRMNKLYLEVYYIWLYLFVMYFIPFLTLAVLNVSIWNAVRRASRDRQRLTRRERKEMGLATMLVCVVAVFFVCNILALFCNVLEMLELYIPALVRVSNLLVTFNSSVNFAIYCIFGEKFRKVFLRMCLCGRFGRTKNQSFTSTLHVTQTETVRSQNVATSPQRGGKESLPNGNDTSSL</sequence>
<keyword evidence="5 7" id="KW-0472">Membrane</keyword>
<feature type="transmembrane region" description="Helical" evidence="7">
    <location>
        <begin position="306"/>
        <end position="323"/>
    </location>
</feature>
<accession>A0AAV6V171</accession>
<dbReference type="SUPFAM" id="SSF81321">
    <property type="entry name" value="Family A G protein-coupled receptor-like"/>
    <property type="match status" value="1"/>
</dbReference>
<dbReference type="EMBL" id="JAFNEN010000213">
    <property type="protein sequence ID" value="KAG8189545.1"/>
    <property type="molecule type" value="Genomic_DNA"/>
</dbReference>
<feature type="transmembrane region" description="Helical" evidence="7">
    <location>
        <begin position="264"/>
        <end position="286"/>
    </location>
</feature>
<feature type="transmembrane region" description="Helical" evidence="7">
    <location>
        <begin position="169"/>
        <end position="186"/>
    </location>
</feature>
<evidence type="ECO:0000313" key="9">
    <source>
        <dbReference type="EMBL" id="KAG8189545.1"/>
    </source>
</evidence>
<dbReference type="GO" id="GO:0004930">
    <property type="term" value="F:G protein-coupled receptor activity"/>
    <property type="evidence" value="ECO:0007669"/>
    <property type="project" value="InterPro"/>
</dbReference>
<dbReference type="InterPro" id="IPR052954">
    <property type="entry name" value="GPCR-Ligand_Int"/>
</dbReference>
<evidence type="ECO:0000256" key="1">
    <source>
        <dbReference type="ARBA" id="ARBA00004370"/>
    </source>
</evidence>
<protein>
    <recommendedName>
        <fullName evidence="8">G-protein coupled receptors family 1 profile domain-containing protein</fullName>
    </recommendedName>
</protein>